<organism evidence="2 3">
    <name type="scientific">Blastococcus brunescens</name>
    <dbReference type="NCBI Taxonomy" id="1564165"/>
    <lineage>
        <taxon>Bacteria</taxon>
        <taxon>Bacillati</taxon>
        <taxon>Actinomycetota</taxon>
        <taxon>Actinomycetes</taxon>
        <taxon>Geodermatophilales</taxon>
        <taxon>Geodermatophilaceae</taxon>
        <taxon>Blastococcus</taxon>
    </lineage>
</organism>
<feature type="compositionally biased region" description="Polar residues" evidence="1">
    <location>
        <begin position="15"/>
        <end position="27"/>
    </location>
</feature>
<name>A0ABZ1B316_9ACTN</name>
<evidence type="ECO:0000313" key="2">
    <source>
        <dbReference type="EMBL" id="WRL65195.1"/>
    </source>
</evidence>
<dbReference type="EMBL" id="CP141261">
    <property type="protein sequence ID" value="WRL65195.1"/>
    <property type="molecule type" value="Genomic_DNA"/>
</dbReference>
<accession>A0ABZ1B316</accession>
<protein>
    <submittedName>
        <fullName evidence="2">Uncharacterized protein</fullName>
    </submittedName>
</protein>
<proteinExistence type="predicted"/>
<dbReference type="RefSeq" id="WP_324276519.1">
    <property type="nucleotide sequence ID" value="NZ_CP141261.1"/>
</dbReference>
<keyword evidence="3" id="KW-1185">Reference proteome</keyword>
<feature type="region of interest" description="Disordered" evidence="1">
    <location>
        <begin position="1"/>
        <end position="38"/>
    </location>
</feature>
<gene>
    <name evidence="2" type="ORF">U6N30_05860</name>
</gene>
<dbReference type="Proteomes" id="UP001324287">
    <property type="component" value="Chromosome"/>
</dbReference>
<evidence type="ECO:0000256" key="1">
    <source>
        <dbReference type="SAM" id="MobiDB-lite"/>
    </source>
</evidence>
<evidence type="ECO:0000313" key="3">
    <source>
        <dbReference type="Proteomes" id="UP001324287"/>
    </source>
</evidence>
<sequence length="87" mass="9312">MRSPLRIGGDRSDVSGMTPSASAQDVSRTGRHSAPEVPGALRIATPADVVRRGRHAEPEWDGRLPIHDALRDELAAVDWFSLGTGQA</sequence>
<reference evidence="2 3" key="1">
    <citation type="submission" date="2023-12" db="EMBL/GenBank/DDBJ databases">
        <title>Blastococcus brunescens sp. nov., an actonobacterium isolated from sandstone collected in sahara desert.</title>
        <authorList>
            <person name="Gtari M."/>
            <person name="Ghodhbane F."/>
        </authorList>
    </citation>
    <scope>NUCLEOTIDE SEQUENCE [LARGE SCALE GENOMIC DNA]</scope>
    <source>
        <strain evidence="2 3">BMG 8361</strain>
    </source>
</reference>